<dbReference type="GO" id="GO:0016787">
    <property type="term" value="F:hydrolase activity"/>
    <property type="evidence" value="ECO:0007669"/>
    <property type="project" value="UniProtKB-KW"/>
</dbReference>
<gene>
    <name evidence="4" type="ORF">SHI21_10810</name>
</gene>
<dbReference type="InterPro" id="IPR011234">
    <property type="entry name" value="Fumarylacetoacetase-like_C"/>
</dbReference>
<proteinExistence type="inferred from homology"/>
<keyword evidence="4" id="KW-0378">Hydrolase</keyword>
<protein>
    <submittedName>
        <fullName evidence="4">Fumarylacetoacetate hydrolase family protein</fullName>
    </submittedName>
</protein>
<name>A0ABU5VWH9_9BACT</name>
<evidence type="ECO:0000256" key="1">
    <source>
        <dbReference type="ARBA" id="ARBA00010211"/>
    </source>
</evidence>
<dbReference type="PANTHER" id="PTHR42796:SF4">
    <property type="entry name" value="FUMARYLACETOACETATE HYDROLASE DOMAIN-CONTAINING PROTEIN 2A"/>
    <property type="match status" value="1"/>
</dbReference>
<sequence length="255" mass="28809">MKISRFSINDEIFYGKIDQDKVTRLRSLSKGEIILELTGDIYHLNDLTQMSPVNPLNIYGVGDNYPRSKDDQSIPVIFKKSPKSIVINHSKVVLPFGKQVWPEPEIGIVIKKELIGLNEENFEQYIFGYVLVNDVTCITSGEDSDTHTDESKNQIGFCPVGSFIQTEFNFQEADISSEINKTSYRNGKADSFKWKLHRLLKEVSLKHNISAGDLIITGCPARLDSHKTLLAKGDVFTARVEGLGELVTHFDKEER</sequence>
<dbReference type="SUPFAM" id="SSF56529">
    <property type="entry name" value="FAH"/>
    <property type="match status" value="1"/>
</dbReference>
<evidence type="ECO:0000313" key="4">
    <source>
        <dbReference type="EMBL" id="MEA9356699.1"/>
    </source>
</evidence>
<dbReference type="EMBL" id="JAYGJQ010000002">
    <property type="protein sequence ID" value="MEA9356699.1"/>
    <property type="molecule type" value="Genomic_DNA"/>
</dbReference>
<evidence type="ECO:0000313" key="5">
    <source>
        <dbReference type="Proteomes" id="UP001302274"/>
    </source>
</evidence>
<keyword evidence="2" id="KW-0479">Metal-binding</keyword>
<keyword evidence="5" id="KW-1185">Reference proteome</keyword>
<dbReference type="PANTHER" id="PTHR42796">
    <property type="entry name" value="FUMARYLACETOACETATE HYDROLASE DOMAIN-CONTAINING PROTEIN 2A-RELATED"/>
    <property type="match status" value="1"/>
</dbReference>
<dbReference type="Proteomes" id="UP001302274">
    <property type="component" value="Unassembled WGS sequence"/>
</dbReference>
<dbReference type="Gene3D" id="3.90.850.10">
    <property type="entry name" value="Fumarylacetoacetase-like, C-terminal domain"/>
    <property type="match status" value="1"/>
</dbReference>
<organism evidence="4 5">
    <name type="scientific">Bacteriovorax antarcticus</name>
    <dbReference type="NCBI Taxonomy" id="3088717"/>
    <lineage>
        <taxon>Bacteria</taxon>
        <taxon>Pseudomonadati</taxon>
        <taxon>Bdellovibrionota</taxon>
        <taxon>Bacteriovoracia</taxon>
        <taxon>Bacteriovoracales</taxon>
        <taxon>Bacteriovoracaceae</taxon>
        <taxon>Bacteriovorax</taxon>
    </lineage>
</organism>
<evidence type="ECO:0000259" key="3">
    <source>
        <dbReference type="Pfam" id="PF01557"/>
    </source>
</evidence>
<feature type="domain" description="Fumarylacetoacetase-like C-terminal" evidence="3">
    <location>
        <begin position="68"/>
        <end position="249"/>
    </location>
</feature>
<comment type="caution">
    <text evidence="4">The sequence shown here is derived from an EMBL/GenBank/DDBJ whole genome shotgun (WGS) entry which is preliminary data.</text>
</comment>
<evidence type="ECO:0000256" key="2">
    <source>
        <dbReference type="ARBA" id="ARBA00022723"/>
    </source>
</evidence>
<dbReference type="InterPro" id="IPR051121">
    <property type="entry name" value="FAH"/>
</dbReference>
<reference evidence="4 5" key="1">
    <citation type="submission" date="2023-11" db="EMBL/GenBank/DDBJ databases">
        <title>A Novel Polar Bacteriovorax (B. antarcticus) Isolated from the Biocrust in Antarctica.</title>
        <authorList>
            <person name="Mun W."/>
            <person name="Choi S.Y."/>
            <person name="Mitchell R.J."/>
        </authorList>
    </citation>
    <scope>NUCLEOTIDE SEQUENCE [LARGE SCALE GENOMIC DNA]</scope>
    <source>
        <strain evidence="4 5">PP10</strain>
    </source>
</reference>
<dbReference type="InterPro" id="IPR036663">
    <property type="entry name" value="Fumarylacetoacetase_C_sf"/>
</dbReference>
<dbReference type="Pfam" id="PF01557">
    <property type="entry name" value="FAA_hydrolase"/>
    <property type="match status" value="1"/>
</dbReference>
<accession>A0ABU5VWH9</accession>
<dbReference type="RefSeq" id="WP_323576553.1">
    <property type="nucleotide sequence ID" value="NZ_JAYGJQ010000002.1"/>
</dbReference>
<comment type="similarity">
    <text evidence="1">Belongs to the FAH family.</text>
</comment>